<feature type="domain" description="TonB-dependent receptor plug" evidence="13">
    <location>
        <begin position="42"/>
        <end position="147"/>
    </location>
</feature>
<evidence type="ECO:0000259" key="13">
    <source>
        <dbReference type="Pfam" id="PF07715"/>
    </source>
</evidence>
<protein>
    <submittedName>
        <fullName evidence="14">TonB-dependent receptor</fullName>
    </submittedName>
</protein>
<dbReference type="InterPro" id="IPR036942">
    <property type="entry name" value="Beta-barrel_TonB_sf"/>
</dbReference>
<comment type="similarity">
    <text evidence="11">Belongs to the TonB-dependent receptor family.</text>
</comment>
<evidence type="ECO:0000256" key="7">
    <source>
        <dbReference type="ARBA" id="ARBA00023065"/>
    </source>
</evidence>
<comment type="subcellular location">
    <subcellularLocation>
        <location evidence="1 11">Cell outer membrane</location>
        <topology evidence="1 11">Multi-pass membrane protein</topology>
    </subcellularLocation>
</comment>
<feature type="chain" id="PRO_5010272957" evidence="12">
    <location>
        <begin position="23"/>
        <end position="691"/>
    </location>
</feature>
<evidence type="ECO:0000256" key="1">
    <source>
        <dbReference type="ARBA" id="ARBA00004571"/>
    </source>
</evidence>
<keyword evidence="12" id="KW-0732">Signal</keyword>
<evidence type="ECO:0000256" key="3">
    <source>
        <dbReference type="ARBA" id="ARBA00022452"/>
    </source>
</evidence>
<proteinExistence type="inferred from homology"/>
<dbReference type="Proteomes" id="UP000180253">
    <property type="component" value="Unassembled WGS sequence"/>
</dbReference>
<dbReference type="RefSeq" id="WP_070991155.1">
    <property type="nucleotide sequence ID" value="NZ_CBCSHD010000003.1"/>
</dbReference>
<keyword evidence="5 11" id="KW-0812">Transmembrane</keyword>
<evidence type="ECO:0000256" key="9">
    <source>
        <dbReference type="ARBA" id="ARBA00023136"/>
    </source>
</evidence>
<dbReference type="STRING" id="327939.BIW53_07030"/>
<keyword evidence="10 11" id="KW-0998">Cell outer membrane</keyword>
<evidence type="ECO:0000256" key="8">
    <source>
        <dbReference type="ARBA" id="ARBA00023077"/>
    </source>
</evidence>
<evidence type="ECO:0000256" key="6">
    <source>
        <dbReference type="ARBA" id="ARBA00023004"/>
    </source>
</evidence>
<evidence type="ECO:0000313" key="15">
    <source>
        <dbReference type="Proteomes" id="UP000180253"/>
    </source>
</evidence>
<evidence type="ECO:0000256" key="5">
    <source>
        <dbReference type="ARBA" id="ARBA00022692"/>
    </source>
</evidence>
<keyword evidence="6" id="KW-0408">Iron</keyword>
<comment type="caution">
    <text evidence="14">The sequence shown here is derived from an EMBL/GenBank/DDBJ whole genome shotgun (WGS) entry which is preliminary data.</text>
</comment>
<keyword evidence="2 11" id="KW-0813">Transport</keyword>
<organism evidence="14 15">
    <name type="scientific">Pseudoalteromonas byunsanensis</name>
    <dbReference type="NCBI Taxonomy" id="327939"/>
    <lineage>
        <taxon>Bacteria</taxon>
        <taxon>Pseudomonadati</taxon>
        <taxon>Pseudomonadota</taxon>
        <taxon>Gammaproteobacteria</taxon>
        <taxon>Alteromonadales</taxon>
        <taxon>Pseudoalteromonadaceae</taxon>
        <taxon>Pseudoalteromonas</taxon>
    </lineage>
</organism>
<dbReference type="PROSITE" id="PS52016">
    <property type="entry name" value="TONB_DEPENDENT_REC_3"/>
    <property type="match status" value="1"/>
</dbReference>
<keyword evidence="9 11" id="KW-0472">Membrane</keyword>
<dbReference type="SUPFAM" id="SSF56935">
    <property type="entry name" value="Porins"/>
    <property type="match status" value="1"/>
</dbReference>
<name>A0A1S1N8E3_9GAMM</name>
<dbReference type="PANTHER" id="PTHR32552">
    <property type="entry name" value="FERRICHROME IRON RECEPTOR-RELATED"/>
    <property type="match status" value="1"/>
</dbReference>
<evidence type="ECO:0000256" key="11">
    <source>
        <dbReference type="PROSITE-ProRule" id="PRU01360"/>
    </source>
</evidence>
<dbReference type="EMBL" id="MNAN01000027">
    <property type="protein sequence ID" value="OHU96289.1"/>
    <property type="molecule type" value="Genomic_DNA"/>
</dbReference>
<sequence length="691" mass="77229">MMSKYSLLSASIISLLSHVAVANDNPIETIEVTGDFKRESLQTLSASAVVLSADTITNRGANYLDQLLNSTANINFTGGASRGRFVQIRGVGLRSQFVDPIHPSVGMLIDNIDYSGLGGSALLFDVEQIAIYRGPQGTRFGADAMAGMVDVQTHAVTHEPSLNVQLGVGNYSSYEAGIAAGTSLSDSTAMRASYYQNQSDGYTDNVYFNDATQAQDEQVARIKLRTQWNNALSTELVAHHIDIDNGYDAFTLNNDRQSSADEPGQDNQQTDAFALTTLYTGSDLFDMTVLVSLLNGDTLYSYDEDWTCNDSAKPNICAAGLHPYGYSSTDSYLRDHDRGTFELSFSDKTQNWVSGLSAKRKQVTLTRAYTWQEQDFNSHYDVSHLALFGQKVTKLSDKTDLITGLRGEYYDTDYFDSNGIVGNTDDWMWGTKIALEHAVVPRTMIYTSLSRGYKIGGVNGQALAQAKDEGLNITSDSYNFAPEYMWNLEFGVKGSSEDNRHTVRVSAFYMHRDDMQVKRSIEVERKFLEFIDNATQGRNYGLEVEGNLQYTDRLYLTYSAGYLDTKVEGEFAQLTLDGREQAQAPRYQYSFTVNYQITEQLFAEVSVEGKDDYFHSISHDAKADNSNLLNASISYYANNWSLTAWGRNLTDQDVAVRGFRFPNNPLKDYVEETYVQYGEPRLFGLTFKYEL</sequence>
<evidence type="ECO:0000256" key="2">
    <source>
        <dbReference type="ARBA" id="ARBA00022448"/>
    </source>
</evidence>
<dbReference type="GO" id="GO:0009279">
    <property type="term" value="C:cell outer membrane"/>
    <property type="evidence" value="ECO:0007669"/>
    <property type="project" value="UniProtKB-SubCell"/>
</dbReference>
<keyword evidence="8" id="KW-0798">TonB box</keyword>
<dbReference type="InterPro" id="IPR012910">
    <property type="entry name" value="Plug_dom"/>
</dbReference>
<keyword evidence="7" id="KW-0406">Ion transport</keyword>
<reference evidence="14 15" key="1">
    <citation type="submission" date="2016-10" db="EMBL/GenBank/DDBJ databases">
        <title>Pseudoalteromonas amylolytica sp. nov., isolated from the surface seawater.</title>
        <authorList>
            <person name="Wu Y.-H."/>
            <person name="Cheng H."/>
            <person name="Jin X.-B."/>
            <person name="Wang C.-S."/>
            <person name="Xu X.-W."/>
        </authorList>
    </citation>
    <scope>NUCLEOTIDE SEQUENCE [LARGE SCALE GENOMIC DNA]</scope>
    <source>
        <strain evidence="14 15">JCM 12483</strain>
    </source>
</reference>
<gene>
    <name evidence="14" type="ORF">BIW53_07030</name>
</gene>
<accession>A0A1S1N8E3</accession>
<evidence type="ECO:0000256" key="10">
    <source>
        <dbReference type="ARBA" id="ARBA00023237"/>
    </source>
</evidence>
<keyword evidence="14" id="KW-0675">Receptor</keyword>
<dbReference type="PANTHER" id="PTHR32552:SF81">
    <property type="entry name" value="TONB-DEPENDENT OUTER MEMBRANE RECEPTOR"/>
    <property type="match status" value="1"/>
</dbReference>
<keyword evidence="3 11" id="KW-1134">Transmembrane beta strand</keyword>
<evidence type="ECO:0000256" key="4">
    <source>
        <dbReference type="ARBA" id="ARBA00022496"/>
    </source>
</evidence>
<evidence type="ECO:0000256" key="12">
    <source>
        <dbReference type="SAM" id="SignalP"/>
    </source>
</evidence>
<keyword evidence="15" id="KW-1185">Reference proteome</keyword>
<keyword evidence="4" id="KW-0410">Iron transport</keyword>
<evidence type="ECO:0000313" key="14">
    <source>
        <dbReference type="EMBL" id="OHU96289.1"/>
    </source>
</evidence>
<dbReference type="Gene3D" id="2.40.170.20">
    <property type="entry name" value="TonB-dependent receptor, beta-barrel domain"/>
    <property type="match status" value="1"/>
</dbReference>
<dbReference type="InterPro" id="IPR039426">
    <property type="entry name" value="TonB-dep_rcpt-like"/>
</dbReference>
<dbReference type="GO" id="GO:0006826">
    <property type="term" value="P:iron ion transport"/>
    <property type="evidence" value="ECO:0007669"/>
    <property type="project" value="UniProtKB-KW"/>
</dbReference>
<dbReference type="OrthoDB" id="127311at2"/>
<feature type="signal peptide" evidence="12">
    <location>
        <begin position="1"/>
        <end position="22"/>
    </location>
</feature>
<dbReference type="Pfam" id="PF07715">
    <property type="entry name" value="Plug"/>
    <property type="match status" value="1"/>
</dbReference>
<dbReference type="AlphaFoldDB" id="A0A1S1N8E3"/>